<feature type="region of interest" description="Disordered" evidence="1">
    <location>
        <begin position="117"/>
        <end position="138"/>
    </location>
</feature>
<protein>
    <submittedName>
        <fullName evidence="2">Uncharacterized protein</fullName>
    </submittedName>
</protein>
<dbReference type="Proteomes" id="UP000823775">
    <property type="component" value="Unassembled WGS sequence"/>
</dbReference>
<sequence length="138" mass="15820">MRQKRVSSHADGGTWRAVHSCHRCIYVNFHQADTGTVTVKNVEMMFIEQMFGSEDLREGCKRNQEKAEEDMHANGCDVPTLPFCLKLSSRVDEDPMGHSRRPQVVFDFDLEGLSMRSGQKRSAESRKKTMLYPVRHSS</sequence>
<accession>A0ABS8SLM8</accession>
<dbReference type="EMBL" id="JACEIK010000616">
    <property type="protein sequence ID" value="MCD7459848.1"/>
    <property type="molecule type" value="Genomic_DNA"/>
</dbReference>
<keyword evidence="3" id="KW-1185">Reference proteome</keyword>
<proteinExistence type="predicted"/>
<organism evidence="2 3">
    <name type="scientific">Datura stramonium</name>
    <name type="common">Jimsonweed</name>
    <name type="synonym">Common thornapple</name>
    <dbReference type="NCBI Taxonomy" id="4076"/>
    <lineage>
        <taxon>Eukaryota</taxon>
        <taxon>Viridiplantae</taxon>
        <taxon>Streptophyta</taxon>
        <taxon>Embryophyta</taxon>
        <taxon>Tracheophyta</taxon>
        <taxon>Spermatophyta</taxon>
        <taxon>Magnoliopsida</taxon>
        <taxon>eudicotyledons</taxon>
        <taxon>Gunneridae</taxon>
        <taxon>Pentapetalae</taxon>
        <taxon>asterids</taxon>
        <taxon>lamiids</taxon>
        <taxon>Solanales</taxon>
        <taxon>Solanaceae</taxon>
        <taxon>Solanoideae</taxon>
        <taxon>Datureae</taxon>
        <taxon>Datura</taxon>
    </lineage>
</organism>
<comment type="caution">
    <text evidence="2">The sequence shown here is derived from an EMBL/GenBank/DDBJ whole genome shotgun (WGS) entry which is preliminary data.</text>
</comment>
<name>A0ABS8SLM8_DATST</name>
<gene>
    <name evidence="2" type="ORF">HAX54_042119</name>
</gene>
<evidence type="ECO:0000256" key="1">
    <source>
        <dbReference type="SAM" id="MobiDB-lite"/>
    </source>
</evidence>
<reference evidence="2 3" key="1">
    <citation type="journal article" date="2021" name="BMC Genomics">
        <title>Datura genome reveals duplications of psychoactive alkaloid biosynthetic genes and high mutation rate following tissue culture.</title>
        <authorList>
            <person name="Rajewski A."/>
            <person name="Carter-House D."/>
            <person name="Stajich J."/>
            <person name="Litt A."/>
        </authorList>
    </citation>
    <scope>NUCLEOTIDE SEQUENCE [LARGE SCALE GENOMIC DNA]</scope>
    <source>
        <strain evidence="2">AR-01</strain>
    </source>
</reference>
<evidence type="ECO:0000313" key="2">
    <source>
        <dbReference type="EMBL" id="MCD7459848.1"/>
    </source>
</evidence>
<evidence type="ECO:0000313" key="3">
    <source>
        <dbReference type="Proteomes" id="UP000823775"/>
    </source>
</evidence>